<reference evidence="2" key="1">
    <citation type="journal article" date="2017" name="Genome Biol. Evol.">
        <title>The complete genome sequence of the phytopathogenic fungus Sclerotinia sclerotiorum reveals insights into the genome architecture of broad host range pathogens.</title>
        <authorList>
            <person name="Derbyshire M."/>
            <person name="Denton-Giles M."/>
            <person name="Hegedus D."/>
            <person name="Seifbarghy S."/>
            <person name="Rollins J."/>
            <person name="van Kan J."/>
            <person name="Seidl M.F."/>
            <person name="Faino L."/>
            <person name="Mbengue M."/>
            <person name="Navaud O."/>
            <person name="Raffaele S."/>
            <person name="Hammond-Kosack K."/>
            <person name="Heard S."/>
            <person name="Oliver R."/>
        </authorList>
    </citation>
    <scope>NUCLEOTIDE SEQUENCE [LARGE SCALE GENOMIC DNA]</scope>
    <source>
        <strain evidence="2">ATCC 18683 / 1980 / Ss-1</strain>
    </source>
</reference>
<proteinExistence type="predicted"/>
<gene>
    <name evidence="1" type="ORF">sscle_14g101120</name>
</gene>
<dbReference type="EMBL" id="CP017827">
    <property type="protein sequence ID" value="APA15342.1"/>
    <property type="molecule type" value="Genomic_DNA"/>
</dbReference>
<dbReference type="VEuPathDB" id="FungiDB:sscle_14g101120"/>
<dbReference type="AlphaFoldDB" id="A0A1D9QKK9"/>
<evidence type="ECO:0000313" key="2">
    <source>
        <dbReference type="Proteomes" id="UP000177798"/>
    </source>
</evidence>
<dbReference type="Proteomes" id="UP000177798">
    <property type="component" value="Chromosome 14"/>
</dbReference>
<protein>
    <submittedName>
        <fullName evidence="1">Uncharacterized protein</fullName>
    </submittedName>
</protein>
<organism evidence="1 2">
    <name type="scientific">Sclerotinia sclerotiorum (strain ATCC 18683 / 1980 / Ss-1)</name>
    <name type="common">White mold</name>
    <name type="synonym">Whetzelinia sclerotiorum</name>
    <dbReference type="NCBI Taxonomy" id="665079"/>
    <lineage>
        <taxon>Eukaryota</taxon>
        <taxon>Fungi</taxon>
        <taxon>Dikarya</taxon>
        <taxon>Ascomycota</taxon>
        <taxon>Pezizomycotina</taxon>
        <taxon>Leotiomycetes</taxon>
        <taxon>Helotiales</taxon>
        <taxon>Sclerotiniaceae</taxon>
        <taxon>Sclerotinia</taxon>
    </lineage>
</organism>
<evidence type="ECO:0000313" key="1">
    <source>
        <dbReference type="EMBL" id="APA15342.1"/>
    </source>
</evidence>
<sequence length="213" mass="24480">MERQWALEELQSLSKLQAQSAMNSTPSSAQQPREWRSWKDIIIVLDDDGIVQSSVRTRSLPLVKRETRIQQGAIKQEVIDLGGGEQALDLSRMIMKRDLKEEPIELDDFPFASTIRRPSAKKPRIQQETINVDAIEHSKIKQVIDVDAIADNTIVLEKESTIKYDLTEIDDDVIFTSPFPIPAVKDEDFNDINMMKEVLPFVEADREEFEFYT</sequence>
<accession>A0A1D9QKK9</accession>
<dbReference type="OrthoDB" id="3563612at2759"/>
<name>A0A1D9QKK9_SCLS1</name>